<comment type="caution">
    <text evidence="1">The sequence shown here is derived from an EMBL/GenBank/DDBJ whole genome shotgun (WGS) entry which is preliminary data.</text>
</comment>
<dbReference type="AlphaFoldDB" id="A0AAD6C625"/>
<dbReference type="Proteomes" id="UP001213681">
    <property type="component" value="Unassembled WGS sequence"/>
</dbReference>
<proteinExistence type="predicted"/>
<accession>A0AAD6C625</accession>
<keyword evidence="2" id="KW-1185">Reference proteome</keyword>
<gene>
    <name evidence="1" type="ORF">N7458_006410</name>
</gene>
<dbReference type="RefSeq" id="XP_056765496.1">
    <property type="nucleotide sequence ID" value="XM_056909792.1"/>
</dbReference>
<name>A0AAD6C625_9EURO</name>
<reference evidence="1" key="2">
    <citation type="journal article" date="2023" name="IMA Fungus">
        <title>Comparative genomic study of the Penicillium genus elucidates a diverse pangenome and 15 lateral gene transfer events.</title>
        <authorList>
            <person name="Petersen C."/>
            <person name="Sorensen T."/>
            <person name="Nielsen M.R."/>
            <person name="Sondergaard T.E."/>
            <person name="Sorensen J.L."/>
            <person name="Fitzpatrick D.A."/>
            <person name="Frisvad J.C."/>
            <person name="Nielsen K.L."/>
        </authorList>
    </citation>
    <scope>NUCLEOTIDE SEQUENCE</scope>
    <source>
        <strain evidence="1">IBT 16125</strain>
    </source>
</reference>
<dbReference type="EMBL" id="JAPVEA010000006">
    <property type="protein sequence ID" value="KAJ5449961.1"/>
    <property type="molecule type" value="Genomic_DNA"/>
</dbReference>
<sequence length="168" mass="19887">MHLKTDHDDLITAIRAFLPAKNLLIIIKSLVLDLYYNARPELAKRYVDTQDLTALRKTFIYAATDEKLALGYLRIVPFRNRGFPRGEIYALDYFSRSILVTRYNFKEPGSLNVERVGKRAREIRRNQFGSVRLPERLRLLLHDIWPQVSERSNWWSWWTSYPLEAEST</sequence>
<dbReference type="GeneID" id="81600035"/>
<protein>
    <submittedName>
        <fullName evidence="1">Uncharacterized protein</fullName>
    </submittedName>
</protein>
<reference evidence="1" key="1">
    <citation type="submission" date="2022-12" db="EMBL/GenBank/DDBJ databases">
        <authorList>
            <person name="Petersen C."/>
        </authorList>
    </citation>
    <scope>NUCLEOTIDE SEQUENCE</scope>
    <source>
        <strain evidence="1">IBT 16125</strain>
    </source>
</reference>
<evidence type="ECO:0000313" key="2">
    <source>
        <dbReference type="Proteomes" id="UP001213681"/>
    </source>
</evidence>
<evidence type="ECO:0000313" key="1">
    <source>
        <dbReference type="EMBL" id="KAJ5449961.1"/>
    </source>
</evidence>
<organism evidence="1 2">
    <name type="scientific">Penicillium daleae</name>
    <dbReference type="NCBI Taxonomy" id="63821"/>
    <lineage>
        <taxon>Eukaryota</taxon>
        <taxon>Fungi</taxon>
        <taxon>Dikarya</taxon>
        <taxon>Ascomycota</taxon>
        <taxon>Pezizomycotina</taxon>
        <taxon>Eurotiomycetes</taxon>
        <taxon>Eurotiomycetidae</taxon>
        <taxon>Eurotiales</taxon>
        <taxon>Aspergillaceae</taxon>
        <taxon>Penicillium</taxon>
    </lineage>
</organism>